<gene>
    <name evidence="1" type="ORF">ECRASSUSDP1_LOCUS19263</name>
</gene>
<reference evidence="1" key="1">
    <citation type="submission" date="2023-07" db="EMBL/GenBank/DDBJ databases">
        <authorList>
            <consortium name="AG Swart"/>
            <person name="Singh M."/>
            <person name="Singh A."/>
            <person name="Seah K."/>
            <person name="Emmerich C."/>
        </authorList>
    </citation>
    <scope>NUCLEOTIDE SEQUENCE</scope>
    <source>
        <strain evidence="1">DP1</strain>
    </source>
</reference>
<dbReference type="EMBL" id="CAMPGE010019548">
    <property type="protein sequence ID" value="CAI2377872.1"/>
    <property type="molecule type" value="Genomic_DNA"/>
</dbReference>
<dbReference type="SUPFAM" id="SSF52047">
    <property type="entry name" value="RNI-like"/>
    <property type="match status" value="1"/>
</dbReference>
<protein>
    <submittedName>
        <fullName evidence="1">Uncharacterized protein</fullName>
    </submittedName>
</protein>
<proteinExistence type="predicted"/>
<evidence type="ECO:0000313" key="1">
    <source>
        <dbReference type="EMBL" id="CAI2377872.1"/>
    </source>
</evidence>
<keyword evidence="2" id="KW-1185">Reference proteome</keyword>
<organism evidence="1 2">
    <name type="scientific">Euplotes crassus</name>
    <dbReference type="NCBI Taxonomy" id="5936"/>
    <lineage>
        <taxon>Eukaryota</taxon>
        <taxon>Sar</taxon>
        <taxon>Alveolata</taxon>
        <taxon>Ciliophora</taxon>
        <taxon>Intramacronucleata</taxon>
        <taxon>Spirotrichea</taxon>
        <taxon>Hypotrichia</taxon>
        <taxon>Euplotida</taxon>
        <taxon>Euplotidae</taxon>
        <taxon>Moneuplotes</taxon>
    </lineage>
</organism>
<accession>A0AAD2D2R0</accession>
<dbReference type="AlphaFoldDB" id="A0AAD2D2R0"/>
<name>A0AAD2D2R0_EUPCR</name>
<dbReference type="Proteomes" id="UP001295684">
    <property type="component" value="Unassembled WGS sequence"/>
</dbReference>
<sequence length="268" mass="31162">MDSAKTRAMSLLRDEDQLMRRIREQNGQDLNYVDYCPEVVCCYNPWCGEILTWSNRALAKLRFYHQDSVWLLVVFGGTRRRREVCKCLKRFRARVVNTLNFSGNKIGDEERVDRMVFGAVCWVLPRLTVSLYLANISVSRKQLEVILNSIRHLDYLCLDTCKIDTKELKIRQDRTPDVKKIELINCFSNRKDSDTVPFCLEGLISCISISSLQFSLKSICFQKLVPSHKELSKVSKKYSNSQVKIIVIDGCSLKYKRVKKNSHKCNLF</sequence>
<comment type="caution">
    <text evidence="1">The sequence shown here is derived from an EMBL/GenBank/DDBJ whole genome shotgun (WGS) entry which is preliminary data.</text>
</comment>
<evidence type="ECO:0000313" key="2">
    <source>
        <dbReference type="Proteomes" id="UP001295684"/>
    </source>
</evidence>